<organism evidence="8 9">
    <name type="scientific">Paenibacillus aurantiacus</name>
    <dbReference type="NCBI Taxonomy" id="1936118"/>
    <lineage>
        <taxon>Bacteria</taxon>
        <taxon>Bacillati</taxon>
        <taxon>Bacillota</taxon>
        <taxon>Bacilli</taxon>
        <taxon>Bacillales</taxon>
        <taxon>Paenibacillaceae</taxon>
        <taxon>Paenibacillus</taxon>
    </lineage>
</organism>
<comment type="subcellular location">
    <subcellularLocation>
        <location evidence="5">Secreted</location>
    </subcellularLocation>
    <subcellularLocation>
        <location evidence="5">Bacterial flagellum</location>
    </subcellularLocation>
</comment>
<dbReference type="InterPro" id="IPR040026">
    <property type="entry name" value="FliD"/>
</dbReference>
<comment type="subunit">
    <text evidence="2 5">Homopentamer.</text>
</comment>
<sequence>MVGVNRLSGLVSGMDTESMVKALVSANSAKLNKMKQKQQLLEWKRTDYRDMNAKILDFKNTAFNMKLQSAYMTKTATSSQESAVTVSGTASATPGQYSIEVNSLAKGASLTTGKLGGANATLFTDGQSLVVGKYDPMSPGSQATIAVDSTTKVSDLVTKINAESSKTGVKVSYDSTLDRMFFISSKTGVSSNITMELQGGTTDLGAKLGLNSVSGSQSLTGTDLVGNAGDTLTMTVNGKTYDYTATATTKVNDLINQINSDFGSTGVTAFLDNSGKLAFNDPNYDSVKGPSVTFTGTLASNLGVDTLARSSQSSIQTFGQNAEVNFNGVKGSYETNTFTVAGMTVTAKAETTAPAKLIVNQDTDAIFNNIKSFIDKYNDLISTVNTKTSEKYDRNYQPLTAEQKESMKDDEVEKWEAKAKVGMLSRDQTLNSGMTSFRQAFSETISGISDSFNMLSQIGISSTLQTNGVVSGTYLDNGKIYINEAKLKDAIANNPDEVVKFFTASDGNSNSTAGDGLATRLYDKASALFNQITAKAGTAATASQASYAIGKEMNSLSDLINRETTRIETLQERYYAQFSRMESYMNKMNAQGSWLSGQTG</sequence>
<comment type="function">
    <text evidence="5">Required for morphogenesis and for the elongation of the flagellar filament by facilitating polymerization of the flagellin monomers at the tip of growing filament. Forms a capping structure, which prevents flagellin subunits (transported through the central channel of the flagellum) from leaking out without polymerization at the distal end.</text>
</comment>
<proteinExistence type="inferred from homology"/>
<dbReference type="Pfam" id="PF02465">
    <property type="entry name" value="FliD_N"/>
    <property type="match status" value="1"/>
</dbReference>
<name>A0ABV5KXB9_9BACL</name>
<comment type="caution">
    <text evidence="8">The sequence shown here is derived from an EMBL/GenBank/DDBJ whole genome shotgun (WGS) entry which is preliminary data.</text>
</comment>
<keyword evidence="8" id="KW-0282">Flagellum</keyword>
<evidence type="ECO:0000256" key="2">
    <source>
        <dbReference type="ARBA" id="ARBA00011255"/>
    </source>
</evidence>
<evidence type="ECO:0000259" key="6">
    <source>
        <dbReference type="Pfam" id="PF02465"/>
    </source>
</evidence>
<gene>
    <name evidence="8" type="primary">fliD</name>
    <name evidence="8" type="ORF">ACFFSY_28360</name>
</gene>
<dbReference type="PANTHER" id="PTHR30288:SF0">
    <property type="entry name" value="FLAGELLAR HOOK-ASSOCIATED PROTEIN 2"/>
    <property type="match status" value="1"/>
</dbReference>
<dbReference type="EMBL" id="JBHMDO010000045">
    <property type="protein sequence ID" value="MFB9329873.1"/>
    <property type="molecule type" value="Genomic_DNA"/>
</dbReference>
<dbReference type="Pfam" id="PF07195">
    <property type="entry name" value="FliD_C"/>
    <property type="match status" value="1"/>
</dbReference>
<evidence type="ECO:0000259" key="7">
    <source>
        <dbReference type="Pfam" id="PF07195"/>
    </source>
</evidence>
<keyword evidence="4 5" id="KW-0975">Bacterial flagellum</keyword>
<keyword evidence="8" id="KW-0966">Cell projection</keyword>
<reference evidence="8 9" key="1">
    <citation type="submission" date="2024-09" db="EMBL/GenBank/DDBJ databases">
        <authorList>
            <person name="Sun Q."/>
            <person name="Mori K."/>
        </authorList>
    </citation>
    <scope>NUCLEOTIDE SEQUENCE [LARGE SCALE GENOMIC DNA]</scope>
    <source>
        <strain evidence="8 9">TISTR 2452</strain>
    </source>
</reference>
<keyword evidence="9" id="KW-1185">Reference proteome</keyword>
<keyword evidence="8" id="KW-0969">Cilium</keyword>
<feature type="domain" description="Flagellar hook-associated protein 2 N-terminal" evidence="6">
    <location>
        <begin position="12"/>
        <end position="107"/>
    </location>
</feature>
<evidence type="ECO:0000313" key="8">
    <source>
        <dbReference type="EMBL" id="MFB9329873.1"/>
    </source>
</evidence>
<dbReference type="PANTHER" id="PTHR30288">
    <property type="entry name" value="FLAGELLAR CAP/ASSEMBLY PROTEIN FLID"/>
    <property type="match status" value="1"/>
</dbReference>
<dbReference type="RefSeq" id="WP_377500533.1">
    <property type="nucleotide sequence ID" value="NZ_JBHMDO010000045.1"/>
</dbReference>
<evidence type="ECO:0000256" key="3">
    <source>
        <dbReference type="ARBA" id="ARBA00023054"/>
    </source>
</evidence>
<evidence type="ECO:0000256" key="5">
    <source>
        <dbReference type="RuleBase" id="RU362066"/>
    </source>
</evidence>
<dbReference type="InterPro" id="IPR010810">
    <property type="entry name" value="Flagellin_hook_IN_motif"/>
</dbReference>
<dbReference type="InterPro" id="IPR003481">
    <property type="entry name" value="FliD_N"/>
</dbReference>
<dbReference type="InterPro" id="IPR010809">
    <property type="entry name" value="FliD_C"/>
</dbReference>
<evidence type="ECO:0000256" key="1">
    <source>
        <dbReference type="ARBA" id="ARBA00009764"/>
    </source>
</evidence>
<dbReference type="Proteomes" id="UP001589747">
    <property type="component" value="Unassembled WGS sequence"/>
</dbReference>
<evidence type="ECO:0000256" key="4">
    <source>
        <dbReference type="ARBA" id="ARBA00023143"/>
    </source>
</evidence>
<keyword evidence="3" id="KW-0175">Coiled coil</keyword>
<evidence type="ECO:0000313" key="9">
    <source>
        <dbReference type="Proteomes" id="UP001589747"/>
    </source>
</evidence>
<protein>
    <recommendedName>
        <fullName evidence="5">Flagellar hook-associated protein 2</fullName>
        <shortName evidence="5">HAP2</shortName>
    </recommendedName>
    <alternativeName>
        <fullName evidence="5">Flagellar cap protein</fullName>
    </alternativeName>
</protein>
<accession>A0ABV5KXB9</accession>
<dbReference type="Pfam" id="PF07196">
    <property type="entry name" value="Flagellin_IN"/>
    <property type="match status" value="2"/>
</dbReference>
<feature type="domain" description="Flagellar hook-associated protein 2 C-terminal" evidence="7">
    <location>
        <begin position="319"/>
        <end position="590"/>
    </location>
</feature>
<keyword evidence="5" id="KW-0964">Secreted</keyword>
<comment type="similarity">
    <text evidence="1 5">Belongs to the FliD family.</text>
</comment>